<dbReference type="Proteomes" id="UP000735302">
    <property type="component" value="Unassembled WGS sequence"/>
</dbReference>
<reference evidence="1 2" key="1">
    <citation type="journal article" date="2021" name="Elife">
        <title>Chloroplast acquisition without the gene transfer in kleptoplastic sea slugs, Plakobranchus ocellatus.</title>
        <authorList>
            <person name="Maeda T."/>
            <person name="Takahashi S."/>
            <person name="Yoshida T."/>
            <person name="Shimamura S."/>
            <person name="Takaki Y."/>
            <person name="Nagai Y."/>
            <person name="Toyoda A."/>
            <person name="Suzuki Y."/>
            <person name="Arimoto A."/>
            <person name="Ishii H."/>
            <person name="Satoh N."/>
            <person name="Nishiyama T."/>
            <person name="Hasebe M."/>
            <person name="Maruyama T."/>
            <person name="Minagawa J."/>
            <person name="Obokata J."/>
            <person name="Shigenobu S."/>
        </authorList>
    </citation>
    <scope>NUCLEOTIDE SEQUENCE [LARGE SCALE GENOMIC DNA]</scope>
</reference>
<evidence type="ECO:0000313" key="1">
    <source>
        <dbReference type="EMBL" id="GFO33876.1"/>
    </source>
</evidence>
<organism evidence="1 2">
    <name type="scientific">Plakobranchus ocellatus</name>
    <dbReference type="NCBI Taxonomy" id="259542"/>
    <lineage>
        <taxon>Eukaryota</taxon>
        <taxon>Metazoa</taxon>
        <taxon>Spiralia</taxon>
        <taxon>Lophotrochozoa</taxon>
        <taxon>Mollusca</taxon>
        <taxon>Gastropoda</taxon>
        <taxon>Heterobranchia</taxon>
        <taxon>Euthyneura</taxon>
        <taxon>Panpulmonata</taxon>
        <taxon>Sacoglossa</taxon>
        <taxon>Placobranchoidea</taxon>
        <taxon>Plakobranchidae</taxon>
        <taxon>Plakobranchus</taxon>
    </lineage>
</organism>
<evidence type="ECO:0000313" key="2">
    <source>
        <dbReference type="Proteomes" id="UP000735302"/>
    </source>
</evidence>
<keyword evidence="2" id="KW-1185">Reference proteome</keyword>
<proteinExistence type="predicted"/>
<protein>
    <submittedName>
        <fullName evidence="1">Uncharacterized protein</fullName>
    </submittedName>
</protein>
<accession>A0AAV4CPU4</accession>
<dbReference type="AlphaFoldDB" id="A0AAV4CPU4"/>
<name>A0AAV4CPU4_9GAST</name>
<comment type="caution">
    <text evidence="1">The sequence shown here is derived from an EMBL/GenBank/DDBJ whole genome shotgun (WGS) entry which is preliminary data.</text>
</comment>
<dbReference type="EMBL" id="BLXT01006838">
    <property type="protein sequence ID" value="GFO33876.1"/>
    <property type="molecule type" value="Genomic_DNA"/>
</dbReference>
<sequence length="101" mass="11223">MLGRKRRCFQCAQDGVKMASGRTRKQLLGVTSECPPAKFCLKHLYLSEMEKTRRCGSDSCISSTTSFAFRRQKRKRLFCASAHFAPGTQQGSVQLGSIKSG</sequence>
<gene>
    <name evidence="1" type="ORF">PoB_006038100</name>
</gene>